<dbReference type="InterPro" id="IPR038052">
    <property type="entry name" value="Chaperonin_RbcX_sf"/>
</dbReference>
<evidence type="ECO:0000256" key="4">
    <source>
        <dbReference type="SAM" id="MobiDB-lite"/>
    </source>
</evidence>
<sequence>MYKTVTRNVLPGLVGSPSISPKDKGGRAFPLRVKSGGGGPIPQEDEEEFDEDDYCAFMDIDTKIIDFLTFKSLQIVLKQISETDVSPGKQEYNWLYTFATENKPSAGDYFIRDLFHQRPDFAERILATRISLFSRWTQCFSPEHMYETLQERNTALMRERLMSTINMTLELDDDARSSIDLEEPEDVTDEIVDTPLSDQ</sequence>
<dbReference type="Proteomes" id="UP001190700">
    <property type="component" value="Unassembled WGS sequence"/>
</dbReference>
<name>A0AAE0GPP2_9CHLO</name>
<keyword evidence="3" id="KW-0120">Carbon dioxide fixation</keyword>
<dbReference type="GO" id="GO:0044183">
    <property type="term" value="F:protein folding chaperone"/>
    <property type="evidence" value="ECO:0007669"/>
    <property type="project" value="InterPro"/>
</dbReference>
<dbReference type="GO" id="GO:0110102">
    <property type="term" value="P:ribulose bisphosphate carboxylase complex assembly"/>
    <property type="evidence" value="ECO:0007669"/>
    <property type="project" value="InterPro"/>
</dbReference>
<protein>
    <submittedName>
        <fullName evidence="5">Uncharacterized protein</fullName>
    </submittedName>
</protein>
<comment type="caution">
    <text evidence="5">The sequence shown here is derived from an EMBL/GenBank/DDBJ whole genome shotgun (WGS) entry which is preliminary data.</text>
</comment>
<dbReference type="PANTHER" id="PTHR33791">
    <property type="entry name" value="CHAPERONIN-LIKE RBCX PROTEIN 1, CHLOROPLASTIC"/>
    <property type="match status" value="1"/>
</dbReference>
<gene>
    <name evidence="5" type="ORF">CYMTET_10250</name>
</gene>
<keyword evidence="1" id="KW-0602">Photosynthesis</keyword>
<accession>A0AAE0GPP2</accession>
<dbReference type="AlphaFoldDB" id="A0AAE0GPP2"/>
<evidence type="ECO:0000313" key="5">
    <source>
        <dbReference type="EMBL" id="KAK3281992.1"/>
    </source>
</evidence>
<evidence type="ECO:0000256" key="3">
    <source>
        <dbReference type="ARBA" id="ARBA00023300"/>
    </source>
</evidence>
<dbReference type="SUPFAM" id="SSF158615">
    <property type="entry name" value="RbcX-like"/>
    <property type="match status" value="1"/>
</dbReference>
<dbReference type="EMBL" id="LGRX02003597">
    <property type="protein sequence ID" value="KAK3281992.1"/>
    <property type="molecule type" value="Genomic_DNA"/>
</dbReference>
<dbReference type="InterPro" id="IPR003435">
    <property type="entry name" value="Chaperonin_RcbX"/>
</dbReference>
<evidence type="ECO:0000313" key="6">
    <source>
        <dbReference type="Proteomes" id="UP001190700"/>
    </source>
</evidence>
<keyword evidence="2" id="KW-0143">Chaperone</keyword>
<evidence type="ECO:0000256" key="1">
    <source>
        <dbReference type="ARBA" id="ARBA00022531"/>
    </source>
</evidence>
<dbReference type="GO" id="GO:0015979">
    <property type="term" value="P:photosynthesis"/>
    <property type="evidence" value="ECO:0007669"/>
    <property type="project" value="UniProtKB-KW"/>
</dbReference>
<keyword evidence="6" id="KW-1185">Reference proteome</keyword>
<dbReference type="Gene3D" id="1.10.1200.210">
    <property type="entry name" value="Chaperonin-like RbcX"/>
    <property type="match status" value="1"/>
</dbReference>
<proteinExistence type="predicted"/>
<evidence type="ECO:0000256" key="2">
    <source>
        <dbReference type="ARBA" id="ARBA00023186"/>
    </source>
</evidence>
<dbReference type="Pfam" id="PF02341">
    <property type="entry name" value="RbcX"/>
    <property type="match status" value="1"/>
</dbReference>
<reference evidence="5 6" key="1">
    <citation type="journal article" date="2015" name="Genome Biol. Evol.">
        <title>Comparative Genomics of a Bacterivorous Green Alga Reveals Evolutionary Causalities and Consequences of Phago-Mixotrophic Mode of Nutrition.</title>
        <authorList>
            <person name="Burns J.A."/>
            <person name="Paasch A."/>
            <person name="Narechania A."/>
            <person name="Kim E."/>
        </authorList>
    </citation>
    <scope>NUCLEOTIDE SEQUENCE [LARGE SCALE GENOMIC DNA]</scope>
    <source>
        <strain evidence="5 6">PLY_AMNH</strain>
    </source>
</reference>
<feature type="compositionally biased region" description="Acidic residues" evidence="4">
    <location>
        <begin position="180"/>
        <end position="192"/>
    </location>
</feature>
<feature type="region of interest" description="Disordered" evidence="4">
    <location>
        <begin position="177"/>
        <end position="199"/>
    </location>
</feature>
<dbReference type="GO" id="GO:0015977">
    <property type="term" value="P:carbon fixation"/>
    <property type="evidence" value="ECO:0007669"/>
    <property type="project" value="UniProtKB-KW"/>
</dbReference>
<organism evidence="5 6">
    <name type="scientific">Cymbomonas tetramitiformis</name>
    <dbReference type="NCBI Taxonomy" id="36881"/>
    <lineage>
        <taxon>Eukaryota</taxon>
        <taxon>Viridiplantae</taxon>
        <taxon>Chlorophyta</taxon>
        <taxon>Pyramimonadophyceae</taxon>
        <taxon>Pyramimonadales</taxon>
        <taxon>Pyramimonadaceae</taxon>
        <taxon>Cymbomonas</taxon>
    </lineage>
</organism>
<dbReference type="PANTHER" id="PTHR33791:SF1">
    <property type="entry name" value="RUBISCO CHAPERONE RBCX"/>
    <property type="match status" value="1"/>
</dbReference>